<dbReference type="InterPro" id="IPR029044">
    <property type="entry name" value="Nucleotide-diphossugar_trans"/>
</dbReference>
<evidence type="ECO:0000313" key="2">
    <source>
        <dbReference type="EMBL" id="QEC63068.1"/>
    </source>
</evidence>
<protein>
    <submittedName>
        <fullName evidence="2">Glycosyltransferase</fullName>
    </submittedName>
</protein>
<dbReference type="OrthoDB" id="9788101at2"/>
<evidence type="ECO:0000313" key="3">
    <source>
        <dbReference type="Proteomes" id="UP000321479"/>
    </source>
</evidence>
<dbReference type="PANTHER" id="PTHR22916:SF3">
    <property type="entry name" value="UDP-GLCNAC:BETAGAL BETA-1,3-N-ACETYLGLUCOSAMINYLTRANSFERASE-LIKE PROTEIN 1"/>
    <property type="match status" value="1"/>
</dbReference>
<dbReference type="InterPro" id="IPR001173">
    <property type="entry name" value="Glyco_trans_2-like"/>
</dbReference>
<dbReference type="PANTHER" id="PTHR22916">
    <property type="entry name" value="GLYCOSYLTRANSFERASE"/>
    <property type="match status" value="1"/>
</dbReference>
<dbReference type="RefSeq" id="WP_147031644.1">
    <property type="nucleotide sequence ID" value="NZ_CP042436.1"/>
</dbReference>
<dbReference type="AlphaFoldDB" id="A0A5B8UVZ7"/>
<evidence type="ECO:0000259" key="1">
    <source>
        <dbReference type="Pfam" id="PF00535"/>
    </source>
</evidence>
<sequence>MQNLKISVVTVVFNAQNTIEKCLGSVARQKFNNIEHIVIDGGSTDNTVHIIKKYSNSVHVFVSEPDEGIYDAMNKGIKLATGDIIGTLNADDYLANDEVLNDIAAAFASQETDVLYGDLDFIDPDGNIVRKWRSGAYKYGKFNWGWMPPHPTFYCKRTLFERLGGYRLDYGSAADYELMLRFLHANKMSVFYLQKVIVKMYIGGVSNKNLINRVKALRFDLKAMRNNDILFPFITVVYKPLRKIMQFF</sequence>
<dbReference type="Proteomes" id="UP000321479">
    <property type="component" value="Chromosome"/>
</dbReference>
<name>A0A5B8UVZ7_9SPHI</name>
<gene>
    <name evidence="2" type="ORF">FRZ54_10925</name>
</gene>
<dbReference type="KEGG" id="mgin:FRZ54_10925"/>
<feature type="domain" description="Glycosyltransferase 2-like" evidence="1">
    <location>
        <begin position="7"/>
        <end position="154"/>
    </location>
</feature>
<dbReference type="Pfam" id="PF00535">
    <property type="entry name" value="Glycos_transf_2"/>
    <property type="match status" value="1"/>
</dbReference>
<proteinExistence type="predicted"/>
<dbReference type="CDD" id="cd06433">
    <property type="entry name" value="GT_2_WfgS_like"/>
    <property type="match status" value="1"/>
</dbReference>
<dbReference type="Gene3D" id="3.90.550.10">
    <property type="entry name" value="Spore Coat Polysaccharide Biosynthesis Protein SpsA, Chain A"/>
    <property type="match status" value="1"/>
</dbReference>
<dbReference type="SUPFAM" id="SSF53448">
    <property type="entry name" value="Nucleotide-diphospho-sugar transferases"/>
    <property type="match status" value="1"/>
</dbReference>
<keyword evidence="2" id="KW-0808">Transferase</keyword>
<keyword evidence="3" id="KW-1185">Reference proteome</keyword>
<reference evidence="2 3" key="1">
    <citation type="journal article" date="2017" name="Curr. Microbiol.">
        <title>Mucilaginibacter ginsenosidivorans sp. nov., Isolated from Soil of Ginseng Field.</title>
        <authorList>
            <person name="Kim M.M."/>
            <person name="Siddiqi M.Z."/>
            <person name="Im W.T."/>
        </authorList>
    </citation>
    <scope>NUCLEOTIDE SEQUENCE [LARGE SCALE GENOMIC DNA]</scope>
    <source>
        <strain evidence="2 3">Gsoil 3017</strain>
    </source>
</reference>
<organism evidence="2 3">
    <name type="scientific">Mucilaginibacter ginsenosidivorans</name>
    <dbReference type="NCBI Taxonomy" id="398053"/>
    <lineage>
        <taxon>Bacteria</taxon>
        <taxon>Pseudomonadati</taxon>
        <taxon>Bacteroidota</taxon>
        <taxon>Sphingobacteriia</taxon>
        <taxon>Sphingobacteriales</taxon>
        <taxon>Sphingobacteriaceae</taxon>
        <taxon>Mucilaginibacter</taxon>
    </lineage>
</organism>
<dbReference type="GO" id="GO:0016758">
    <property type="term" value="F:hexosyltransferase activity"/>
    <property type="evidence" value="ECO:0007669"/>
    <property type="project" value="UniProtKB-ARBA"/>
</dbReference>
<accession>A0A5B8UVZ7</accession>
<dbReference type="EMBL" id="CP042436">
    <property type="protein sequence ID" value="QEC63068.1"/>
    <property type="molecule type" value="Genomic_DNA"/>
</dbReference>